<protein>
    <submittedName>
        <fullName evidence="1">Uncharacterized protein</fullName>
    </submittedName>
</protein>
<proteinExistence type="predicted"/>
<comment type="caution">
    <text evidence="1">The sequence shown here is derived from an EMBL/GenBank/DDBJ whole genome shotgun (WGS) entry which is preliminary data.</text>
</comment>
<gene>
    <name evidence="1" type="ORF">DID88_003596</name>
</gene>
<accession>A0A395ITF9</accession>
<keyword evidence="2" id="KW-1185">Reference proteome</keyword>
<evidence type="ECO:0000313" key="2">
    <source>
        <dbReference type="Proteomes" id="UP000249056"/>
    </source>
</evidence>
<organism evidence="1 2">
    <name type="scientific">Monilinia fructigena</name>
    <dbReference type="NCBI Taxonomy" id="38457"/>
    <lineage>
        <taxon>Eukaryota</taxon>
        <taxon>Fungi</taxon>
        <taxon>Dikarya</taxon>
        <taxon>Ascomycota</taxon>
        <taxon>Pezizomycotina</taxon>
        <taxon>Leotiomycetes</taxon>
        <taxon>Helotiales</taxon>
        <taxon>Sclerotiniaceae</taxon>
        <taxon>Monilinia</taxon>
    </lineage>
</organism>
<name>A0A395ITF9_9HELO</name>
<dbReference type="OrthoDB" id="10039976at2759"/>
<dbReference type="Proteomes" id="UP000249056">
    <property type="component" value="Unassembled WGS sequence"/>
</dbReference>
<dbReference type="AlphaFoldDB" id="A0A395ITF9"/>
<evidence type="ECO:0000313" key="1">
    <source>
        <dbReference type="EMBL" id="RAL63552.1"/>
    </source>
</evidence>
<dbReference type="EMBL" id="QKRW01000018">
    <property type="protein sequence ID" value="RAL63552.1"/>
    <property type="molecule type" value="Genomic_DNA"/>
</dbReference>
<reference evidence="1 2" key="1">
    <citation type="submission" date="2018-06" db="EMBL/GenBank/DDBJ databases">
        <title>Genome Sequence of the Brown Rot Fungal Pathogen Monilinia fructigena.</title>
        <authorList>
            <person name="Landi L."/>
            <person name="De Miccolis Angelini R.M."/>
            <person name="Pollastro S."/>
            <person name="Abate D."/>
            <person name="Faretra F."/>
            <person name="Romanazzi G."/>
        </authorList>
    </citation>
    <scope>NUCLEOTIDE SEQUENCE [LARGE SCALE GENOMIC DNA]</scope>
    <source>
        <strain evidence="1 2">Mfrg269</strain>
    </source>
</reference>
<sequence length="100" mass="11347">MASTNGITKGLFGPELVSPEVAKSLPESYTLRALQKSDYARGFLDVLRVLTVVVTSPKKQWNETYDWYNNQGKGSYYLLVMRTRESRCDGRPDCGEEIYS</sequence>
<dbReference type="Gene3D" id="3.40.630.30">
    <property type="match status" value="1"/>
</dbReference>